<dbReference type="PIRSF" id="PIRSF001327">
    <property type="entry name" value="Arsenical_pump-driving_ATPase"/>
    <property type="match status" value="1"/>
</dbReference>
<dbReference type="NCBIfam" id="TIGR00345">
    <property type="entry name" value="GET3_arsA_TRC40"/>
    <property type="match status" value="2"/>
</dbReference>
<feature type="domain" description="ArsA/GET3 Anion-transporting ATPase-like" evidence="2">
    <location>
        <begin position="341"/>
        <end position="617"/>
    </location>
</feature>
<dbReference type="SUPFAM" id="SSF52540">
    <property type="entry name" value="P-loop containing nucleoside triphosphate hydrolases"/>
    <property type="match status" value="2"/>
</dbReference>
<dbReference type="PANTHER" id="PTHR10803">
    <property type="entry name" value="ARSENICAL PUMP-DRIVING ATPASE ARSENITE-TRANSLOCATING ATPASE"/>
    <property type="match status" value="1"/>
</dbReference>
<dbReference type="AlphaFoldDB" id="A0A5J4L4R0"/>
<dbReference type="Pfam" id="PF02374">
    <property type="entry name" value="ArsA_ATPase"/>
    <property type="match status" value="2"/>
</dbReference>
<dbReference type="InterPro" id="IPR027541">
    <property type="entry name" value="Ars_ATPase"/>
</dbReference>
<evidence type="ECO:0000256" key="1">
    <source>
        <dbReference type="ARBA" id="ARBA00011040"/>
    </source>
</evidence>
<dbReference type="CDD" id="cd02035">
    <property type="entry name" value="ArsA"/>
    <property type="match status" value="2"/>
</dbReference>
<dbReference type="InterPro" id="IPR025723">
    <property type="entry name" value="ArsA/GET3_ATPase-like"/>
</dbReference>
<proteinExistence type="inferred from homology"/>
<dbReference type="InterPro" id="IPR016300">
    <property type="entry name" value="ATPase_ArsA/GET3"/>
</dbReference>
<evidence type="ECO:0000259" key="2">
    <source>
        <dbReference type="Pfam" id="PF02374"/>
    </source>
</evidence>
<comment type="similarity">
    <text evidence="1">Belongs to the arsA ATPase family.</text>
</comment>
<dbReference type="GO" id="GO:0016887">
    <property type="term" value="F:ATP hydrolysis activity"/>
    <property type="evidence" value="ECO:0007669"/>
    <property type="project" value="InterPro"/>
</dbReference>
<feature type="domain" description="ArsA/GET3 Anion-transporting ATPase-like" evidence="2">
    <location>
        <begin position="14"/>
        <end position="297"/>
    </location>
</feature>
<name>A0A5J4L4R0_9ZZZZ</name>
<dbReference type="GO" id="GO:0005524">
    <property type="term" value="F:ATP binding"/>
    <property type="evidence" value="ECO:0007669"/>
    <property type="project" value="InterPro"/>
</dbReference>
<dbReference type="InterPro" id="IPR027417">
    <property type="entry name" value="P-loop_NTPase"/>
</dbReference>
<comment type="caution">
    <text evidence="3">The sequence shown here is derived from an EMBL/GenBank/DDBJ whole genome shotgun (WGS) entry which is preliminary data.</text>
</comment>
<organism evidence="3">
    <name type="scientific">hot springs metagenome</name>
    <dbReference type="NCBI Taxonomy" id="433727"/>
    <lineage>
        <taxon>unclassified sequences</taxon>
        <taxon>metagenomes</taxon>
        <taxon>ecological metagenomes</taxon>
    </lineage>
</organism>
<protein>
    <submittedName>
        <fullName evidence="3">Arsenic-transporting ATPase</fullName>
    </submittedName>
</protein>
<gene>
    <name evidence="3" type="ORF">A45J_1567</name>
</gene>
<dbReference type="GO" id="GO:0015446">
    <property type="term" value="F:ATPase-coupled arsenite transmembrane transporter activity"/>
    <property type="evidence" value="ECO:0007669"/>
    <property type="project" value="InterPro"/>
</dbReference>
<dbReference type="EMBL" id="BLAB01000001">
    <property type="protein sequence ID" value="GER93811.1"/>
    <property type="molecule type" value="Genomic_DNA"/>
</dbReference>
<dbReference type="Gene3D" id="3.40.50.300">
    <property type="entry name" value="P-loop containing nucleotide triphosphate hydrolases"/>
    <property type="match status" value="2"/>
</dbReference>
<reference evidence="3" key="1">
    <citation type="submission" date="2019-10" db="EMBL/GenBank/DDBJ databases">
        <title>Metagenomic sequencing of thiosulfate-disproportionating enrichment culture.</title>
        <authorList>
            <person name="Umezawa K."/>
            <person name="Kojima H."/>
            <person name="Fukui M."/>
        </authorList>
    </citation>
    <scope>NUCLEOTIDE SEQUENCE</scope>
    <source>
        <strain evidence="3">45J</strain>
    </source>
</reference>
<sequence>MSKLFTTSPLHPFTQYIFFSGKGGVGKTTMACATAIHHATEGKKTLIVTTDPASNLADVFEQEIGHKITPIKGIDNLSAMEIDPDEATREYKEKIIAPFREIMPDDVIASIDEQLSGPCTTEMAAFDRFIDFMEGDEYDVIVFDTAPTGHTIRLLELPVDWSRHIEESAKGSGQTCLGPVQTIQESKDKYDRATALLKDPDRTRFIFVMRPEELSLYETLRASKELEGIGIKSGEIIINGILPEEVCEIDFFKKKYESQQRVIKETERIIDKPKRYMLLRNSEVKGINALKDVAQELFASSPLRPFTNSPIHQFTTHSPIHPFTPSPININRLWLPQNKQTKALFFTGKGGVGKTTVSCLAALYTAQKGFKTLLVTTDPAAHIGEVLDVRVGNTPVKVDENLYAVMVDQETAFKEYKERVLNDARGKYSEDMIAAMEEELNSPCTEEMAAFDKFIQFIEGKDYEVIVFDTAPTGHTLRLLSLPFDYAKQVEMMVSSQEASKAREETQDRFREIINILKDKDRTVFSLVLYPESTPILESYRAMLDLKDAGIETQLVVANLILPEEVCINDFFKSRRAMQMRYLREINDRFNLPVLQIPMMQDEIRGLVSLKNALQALNS</sequence>
<evidence type="ECO:0000313" key="3">
    <source>
        <dbReference type="EMBL" id="GER93811.1"/>
    </source>
</evidence>
<dbReference type="PANTHER" id="PTHR10803:SF3">
    <property type="entry name" value="ATPASE GET3"/>
    <property type="match status" value="1"/>
</dbReference>
<accession>A0A5J4L4R0</accession>